<dbReference type="CDD" id="cd00075">
    <property type="entry name" value="HATPase"/>
    <property type="match status" value="1"/>
</dbReference>
<dbReference type="EC" id="2.7.13.3" evidence="2"/>
<dbReference type="InterPro" id="IPR003594">
    <property type="entry name" value="HATPase_dom"/>
</dbReference>
<evidence type="ECO:0000256" key="8">
    <source>
        <dbReference type="ARBA" id="ARBA00023012"/>
    </source>
</evidence>
<dbReference type="SUPFAM" id="SSF55874">
    <property type="entry name" value="ATPase domain of HSP90 chaperone/DNA topoisomerase II/histidine kinase"/>
    <property type="match status" value="1"/>
</dbReference>
<dbReference type="CDD" id="cd00082">
    <property type="entry name" value="HisKA"/>
    <property type="match status" value="1"/>
</dbReference>
<comment type="caution">
    <text evidence="11">The sequence shown here is derived from an EMBL/GenBank/DDBJ whole genome shotgun (WGS) entry which is preliminary data.</text>
</comment>
<keyword evidence="6 11" id="KW-0418">Kinase</keyword>
<evidence type="ECO:0000256" key="5">
    <source>
        <dbReference type="ARBA" id="ARBA00022741"/>
    </source>
</evidence>
<organism evidence="11 12">
    <name type="scientific">Sinomicrobium weinanense</name>
    <dbReference type="NCBI Taxonomy" id="2842200"/>
    <lineage>
        <taxon>Bacteria</taxon>
        <taxon>Pseudomonadati</taxon>
        <taxon>Bacteroidota</taxon>
        <taxon>Flavobacteriia</taxon>
        <taxon>Flavobacteriales</taxon>
        <taxon>Flavobacteriaceae</taxon>
        <taxon>Sinomicrobium</taxon>
    </lineage>
</organism>
<feature type="domain" description="Histidine kinase" evidence="10">
    <location>
        <begin position="182"/>
        <end position="384"/>
    </location>
</feature>
<keyword evidence="12" id="KW-1185">Reference proteome</keyword>
<gene>
    <name evidence="11" type="ORF">IBL28_16420</name>
</gene>
<sequence>MTPVKQKSIAKWILIGMSVLVVSLILWNTYAFFQRFKEEERIKMKIWAAAQAEILQTSDLERDLGALPLEVLTNNTSTPMILVNVNGISTPSNMSEKIVKDPEKIQQKIKEFARENEPIEINFKNEKLATLYYGNSEVLTKLKYYPIALILIILLFIAVILLFYRTSKISDQNKLWAGMAKETAHQIGTPLSSLVGWAEILKSQNTDPAIITEIEKDIFRLQTITDRFSKIGSVPVLTTLNIIGETKNAYDYLKERSSKLITFDFIAPDYPIMAKINPQLFSWTIENLVKNAIDAMKGKGDLRIEIRDGGRHVNLLVTDTGKGIPKNHYKTIFNPGFTTKRRGWGLGLSLVQRIIEDYHEGKVKVLHSDIGKGTTMQITLKVTS</sequence>
<evidence type="ECO:0000256" key="6">
    <source>
        <dbReference type="ARBA" id="ARBA00022777"/>
    </source>
</evidence>
<keyword evidence="9" id="KW-0472">Membrane</keyword>
<evidence type="ECO:0000256" key="3">
    <source>
        <dbReference type="ARBA" id="ARBA00022553"/>
    </source>
</evidence>
<protein>
    <recommendedName>
        <fullName evidence="2">histidine kinase</fullName>
        <ecNumber evidence="2">2.7.13.3</ecNumber>
    </recommendedName>
</protein>
<keyword evidence="5" id="KW-0547">Nucleotide-binding</keyword>
<dbReference type="Pfam" id="PF02518">
    <property type="entry name" value="HATPase_c"/>
    <property type="match status" value="1"/>
</dbReference>
<evidence type="ECO:0000256" key="9">
    <source>
        <dbReference type="SAM" id="Phobius"/>
    </source>
</evidence>
<reference evidence="11 12" key="1">
    <citation type="submission" date="2020-09" db="EMBL/GenBank/DDBJ databases">
        <title>Sinomicrobium weinanense sp. nov., a halophilic bacteria isolated from saline-alkali soil.</title>
        <authorList>
            <person name="Wu P."/>
            <person name="Ren H."/>
            <person name="Mei Y."/>
            <person name="Liang Y."/>
            <person name="Chen Z."/>
        </authorList>
    </citation>
    <scope>NUCLEOTIDE SEQUENCE [LARGE SCALE GENOMIC DNA]</scope>
    <source>
        <strain evidence="11 12">FJxs</strain>
    </source>
</reference>
<dbReference type="PROSITE" id="PS50109">
    <property type="entry name" value="HIS_KIN"/>
    <property type="match status" value="1"/>
</dbReference>
<dbReference type="GO" id="GO:0005524">
    <property type="term" value="F:ATP binding"/>
    <property type="evidence" value="ECO:0007669"/>
    <property type="project" value="UniProtKB-KW"/>
</dbReference>
<evidence type="ECO:0000256" key="4">
    <source>
        <dbReference type="ARBA" id="ARBA00022679"/>
    </source>
</evidence>
<evidence type="ECO:0000256" key="1">
    <source>
        <dbReference type="ARBA" id="ARBA00000085"/>
    </source>
</evidence>
<evidence type="ECO:0000259" key="10">
    <source>
        <dbReference type="PROSITE" id="PS50109"/>
    </source>
</evidence>
<dbReference type="InterPro" id="IPR003661">
    <property type="entry name" value="HisK_dim/P_dom"/>
</dbReference>
<evidence type="ECO:0000313" key="11">
    <source>
        <dbReference type="EMBL" id="MBC9797563.1"/>
    </source>
</evidence>
<dbReference type="PANTHER" id="PTHR43065:SF46">
    <property type="entry name" value="C4-DICARBOXYLATE TRANSPORT SENSOR PROTEIN DCTB"/>
    <property type="match status" value="1"/>
</dbReference>
<keyword evidence="7" id="KW-0067">ATP-binding</keyword>
<dbReference type="GO" id="GO:0000155">
    <property type="term" value="F:phosphorelay sensor kinase activity"/>
    <property type="evidence" value="ECO:0007669"/>
    <property type="project" value="InterPro"/>
</dbReference>
<dbReference type="Proteomes" id="UP000653730">
    <property type="component" value="Unassembled WGS sequence"/>
</dbReference>
<dbReference type="PRINTS" id="PR00344">
    <property type="entry name" value="BCTRLSENSOR"/>
</dbReference>
<keyword evidence="9" id="KW-0812">Transmembrane</keyword>
<dbReference type="InterPro" id="IPR036097">
    <property type="entry name" value="HisK_dim/P_sf"/>
</dbReference>
<dbReference type="RefSeq" id="WP_187966695.1">
    <property type="nucleotide sequence ID" value="NZ_JACVDC010000063.1"/>
</dbReference>
<dbReference type="SMART" id="SM00387">
    <property type="entry name" value="HATPase_c"/>
    <property type="match status" value="1"/>
</dbReference>
<dbReference type="InterPro" id="IPR004358">
    <property type="entry name" value="Sig_transdc_His_kin-like_C"/>
</dbReference>
<evidence type="ECO:0000256" key="7">
    <source>
        <dbReference type="ARBA" id="ARBA00022840"/>
    </source>
</evidence>
<proteinExistence type="predicted"/>
<name>A0A926JU44_9FLAO</name>
<keyword evidence="4" id="KW-0808">Transferase</keyword>
<dbReference type="SUPFAM" id="SSF47384">
    <property type="entry name" value="Homodimeric domain of signal transducing histidine kinase"/>
    <property type="match status" value="1"/>
</dbReference>
<dbReference type="EMBL" id="JACVDC010000063">
    <property type="protein sequence ID" value="MBC9797563.1"/>
    <property type="molecule type" value="Genomic_DNA"/>
</dbReference>
<feature type="transmembrane region" description="Helical" evidence="9">
    <location>
        <begin position="12"/>
        <end position="33"/>
    </location>
</feature>
<feature type="transmembrane region" description="Helical" evidence="9">
    <location>
        <begin position="144"/>
        <end position="164"/>
    </location>
</feature>
<dbReference type="AlphaFoldDB" id="A0A926JU44"/>
<comment type="catalytic activity">
    <reaction evidence="1">
        <text>ATP + protein L-histidine = ADP + protein N-phospho-L-histidine.</text>
        <dbReference type="EC" id="2.7.13.3"/>
    </reaction>
</comment>
<keyword evidence="3" id="KW-0597">Phosphoprotein</keyword>
<dbReference type="PANTHER" id="PTHR43065">
    <property type="entry name" value="SENSOR HISTIDINE KINASE"/>
    <property type="match status" value="1"/>
</dbReference>
<dbReference type="InterPro" id="IPR005467">
    <property type="entry name" value="His_kinase_dom"/>
</dbReference>
<dbReference type="Gene3D" id="3.30.565.10">
    <property type="entry name" value="Histidine kinase-like ATPase, C-terminal domain"/>
    <property type="match status" value="1"/>
</dbReference>
<dbReference type="InterPro" id="IPR036890">
    <property type="entry name" value="HATPase_C_sf"/>
</dbReference>
<keyword evidence="8" id="KW-0902">Two-component regulatory system</keyword>
<keyword evidence="9" id="KW-1133">Transmembrane helix</keyword>
<evidence type="ECO:0000313" key="12">
    <source>
        <dbReference type="Proteomes" id="UP000653730"/>
    </source>
</evidence>
<accession>A0A926JU44</accession>
<evidence type="ECO:0000256" key="2">
    <source>
        <dbReference type="ARBA" id="ARBA00012438"/>
    </source>
</evidence>